<sequence>MEESGAGNDGAGRRRCRMCSMPFSISRRFGLFRLVYWPMLRFIPLVEDTSSNDFPITRGCRKMGSYLASSAPRGGDGIVIRIVEAGDLRPNSGVEDADDDVGGVVGVGPEAVGVGEAEEVGGTGGVEAAGLVGDDGDDGGMVEELGGVFRGKLGGEGGGGVGVGVEEVSGG</sequence>
<accession>A0A7C9E9I8</accession>
<reference evidence="1" key="2">
    <citation type="submission" date="2020-07" db="EMBL/GenBank/DDBJ databases">
        <authorList>
            <person name="Vera ALvarez R."/>
            <person name="Arias-Moreno D.M."/>
            <person name="Jimenez-Jacinto V."/>
            <person name="Jimenez-Bremont J.F."/>
            <person name="Swaminathan K."/>
            <person name="Moose S.P."/>
            <person name="Guerrero-Gonzalez M.L."/>
            <person name="Marino-Ramirez L."/>
            <person name="Landsman D."/>
            <person name="Rodriguez-Kessler M."/>
            <person name="Delgado-Sanchez P."/>
        </authorList>
    </citation>
    <scope>NUCLEOTIDE SEQUENCE</scope>
    <source>
        <tissue evidence="1">Cladode</tissue>
    </source>
</reference>
<proteinExistence type="predicted"/>
<organism evidence="1">
    <name type="scientific">Opuntia streptacantha</name>
    <name type="common">Prickly pear cactus</name>
    <name type="synonym">Opuntia cardona</name>
    <dbReference type="NCBI Taxonomy" id="393608"/>
    <lineage>
        <taxon>Eukaryota</taxon>
        <taxon>Viridiplantae</taxon>
        <taxon>Streptophyta</taxon>
        <taxon>Embryophyta</taxon>
        <taxon>Tracheophyta</taxon>
        <taxon>Spermatophyta</taxon>
        <taxon>Magnoliopsida</taxon>
        <taxon>eudicotyledons</taxon>
        <taxon>Gunneridae</taxon>
        <taxon>Pentapetalae</taxon>
        <taxon>Caryophyllales</taxon>
        <taxon>Cactineae</taxon>
        <taxon>Cactaceae</taxon>
        <taxon>Opuntioideae</taxon>
        <taxon>Opuntia</taxon>
    </lineage>
</organism>
<dbReference type="EMBL" id="GISG01194531">
    <property type="protein sequence ID" value="MBA4657048.1"/>
    <property type="molecule type" value="Transcribed_RNA"/>
</dbReference>
<protein>
    <submittedName>
        <fullName evidence="1">Uncharacterized protein</fullName>
    </submittedName>
</protein>
<name>A0A7C9E9I8_OPUST</name>
<evidence type="ECO:0000313" key="1">
    <source>
        <dbReference type="EMBL" id="MBA4657048.1"/>
    </source>
</evidence>
<reference evidence="1" key="1">
    <citation type="journal article" date="2013" name="J. Plant Res.">
        <title>Effect of fungi and light on seed germination of three Opuntia species from semiarid lands of central Mexico.</title>
        <authorList>
            <person name="Delgado-Sanchez P."/>
            <person name="Jimenez-Bremont J.F."/>
            <person name="Guerrero-Gonzalez Mde L."/>
            <person name="Flores J."/>
        </authorList>
    </citation>
    <scope>NUCLEOTIDE SEQUENCE</scope>
    <source>
        <tissue evidence="1">Cladode</tissue>
    </source>
</reference>
<dbReference type="AlphaFoldDB" id="A0A7C9E9I8"/>